<dbReference type="InterPro" id="IPR015943">
    <property type="entry name" value="WD40/YVTN_repeat-like_dom_sf"/>
</dbReference>
<gene>
    <name evidence="1" type="ORF">OZSIB_2581</name>
</gene>
<dbReference type="EMBL" id="QOQW01000032">
    <property type="protein sequence ID" value="RCK77812.1"/>
    <property type="molecule type" value="Genomic_DNA"/>
</dbReference>
<comment type="caution">
    <text evidence="1">The sequence shown here is derived from an EMBL/GenBank/DDBJ whole genome shotgun (WGS) entry which is preliminary data.</text>
</comment>
<proteinExistence type="predicted"/>
<dbReference type="Proteomes" id="UP000252355">
    <property type="component" value="Unassembled WGS sequence"/>
</dbReference>
<dbReference type="AlphaFoldDB" id="A0A367ZK96"/>
<sequence length="332" mass="36668">MSYIRQAKRPWPICSIGWGFFLFLGIAWAGSEAVQILVRFGTGPGQVSFINARSHPGHQIPIPYGPRAFRIVGDACWIIDTVGGKLLKFDLNGAFLDEHRLTDQPDSLILEDLTPIFGPQQTLTGWWTIDGRASELLRLDPQGAIRQRLAIKDAVQPFRVETGPAGEVYLADKGARAIFQIDPGSGAVIRKTPWEWSGLAVGAKSGNLYLLRFSATDRRSVLVSLDRQGRPKTRIVCDFPPHYNPDLVCVDEQRQEFVLTYLAYAPGHPSHHRTVALRCGWDGKIKGSAPLPADTGHLHRPLEWNGGSPYVATADYGRAPAGALRIARFFLP</sequence>
<evidence type="ECO:0000313" key="1">
    <source>
        <dbReference type="EMBL" id="RCK77812.1"/>
    </source>
</evidence>
<evidence type="ECO:0008006" key="3">
    <source>
        <dbReference type="Google" id="ProtNLM"/>
    </source>
</evidence>
<organism evidence="1 2">
    <name type="scientific">Candidatus Ozemobacter sibiricus</name>
    <dbReference type="NCBI Taxonomy" id="2268124"/>
    <lineage>
        <taxon>Bacteria</taxon>
        <taxon>Candidatus Ozemobacteria</taxon>
        <taxon>Candidatus Ozemobacterales</taxon>
        <taxon>Candidatus Ozemobacteraceae</taxon>
        <taxon>Candidatus Ozemobacter</taxon>
    </lineage>
</organism>
<accession>A0A367ZK96</accession>
<reference evidence="1 2" key="1">
    <citation type="submission" date="2018-05" db="EMBL/GenBank/DDBJ databases">
        <title>A metagenomic window into the 2 km-deep terrestrial subsurface aquifer revealed taxonomically and functionally diverse microbial community comprising novel uncultured bacterial lineages.</title>
        <authorList>
            <person name="Kadnikov V.V."/>
            <person name="Mardanov A.V."/>
            <person name="Beletsky A.V."/>
            <person name="Banks D."/>
            <person name="Pimenov N.V."/>
            <person name="Frank Y.A."/>
            <person name="Karnachuk O.V."/>
            <person name="Ravin N.V."/>
        </authorList>
    </citation>
    <scope>NUCLEOTIDE SEQUENCE [LARGE SCALE GENOMIC DNA]</scope>
    <source>
        <strain evidence="1">BY5</strain>
    </source>
</reference>
<protein>
    <recommendedName>
        <fullName evidence="3">6-bladed beta-propeller</fullName>
    </recommendedName>
</protein>
<dbReference type="SUPFAM" id="SSF63825">
    <property type="entry name" value="YWTD domain"/>
    <property type="match status" value="1"/>
</dbReference>
<dbReference type="Gene3D" id="2.130.10.10">
    <property type="entry name" value="YVTN repeat-like/Quinoprotein amine dehydrogenase"/>
    <property type="match status" value="1"/>
</dbReference>
<evidence type="ECO:0000313" key="2">
    <source>
        <dbReference type="Proteomes" id="UP000252355"/>
    </source>
</evidence>
<name>A0A367ZK96_9BACT</name>